<gene>
    <name evidence="2" type="ORF">Celaphus_00017201</name>
</gene>
<proteinExistence type="predicted"/>
<feature type="region of interest" description="Disordered" evidence="1">
    <location>
        <begin position="106"/>
        <end position="125"/>
    </location>
</feature>
<evidence type="ECO:0000313" key="2">
    <source>
        <dbReference type="EMBL" id="OWK13621.1"/>
    </source>
</evidence>
<sequence length="150" mass="15658">MRAPSLLSVPSRVTGSARADAVPARVALPRVSALTLPCVQLLCFLTARSLCHGTPPQVCRGLAVRQPPPGVRVGVCTFKRKKSSKSEAKGTVSKVTGKKITKIIGLGKKKPSTDEQTSSAEEDVPTCGETGAWGCITRSVPSLSTETLCG</sequence>
<evidence type="ECO:0000256" key="1">
    <source>
        <dbReference type="SAM" id="MobiDB-lite"/>
    </source>
</evidence>
<name>A0A212D5V4_CEREH</name>
<evidence type="ECO:0000313" key="3">
    <source>
        <dbReference type="Proteomes" id="UP000242450"/>
    </source>
</evidence>
<reference evidence="2 3" key="1">
    <citation type="journal article" date="2018" name="Mol. Genet. Genomics">
        <title>The red deer Cervus elaphus genome CerEla1.0: sequencing, annotating, genes, and chromosomes.</title>
        <authorList>
            <person name="Bana N.A."/>
            <person name="Nyiri A."/>
            <person name="Nagy J."/>
            <person name="Frank K."/>
            <person name="Nagy T."/>
            <person name="Steger V."/>
            <person name="Schiller M."/>
            <person name="Lakatos P."/>
            <person name="Sugar L."/>
            <person name="Horn P."/>
            <person name="Barta E."/>
            <person name="Orosz L."/>
        </authorList>
    </citation>
    <scope>NUCLEOTIDE SEQUENCE [LARGE SCALE GENOMIC DNA]</scope>
    <source>
        <strain evidence="2">Hungarian</strain>
    </source>
</reference>
<dbReference type="Proteomes" id="UP000242450">
    <property type="component" value="Chromosome 6"/>
</dbReference>
<organism evidence="2 3">
    <name type="scientific">Cervus elaphus hippelaphus</name>
    <name type="common">European red deer</name>
    <dbReference type="NCBI Taxonomy" id="46360"/>
    <lineage>
        <taxon>Eukaryota</taxon>
        <taxon>Metazoa</taxon>
        <taxon>Chordata</taxon>
        <taxon>Craniata</taxon>
        <taxon>Vertebrata</taxon>
        <taxon>Euteleostomi</taxon>
        <taxon>Mammalia</taxon>
        <taxon>Eutheria</taxon>
        <taxon>Laurasiatheria</taxon>
        <taxon>Artiodactyla</taxon>
        <taxon>Ruminantia</taxon>
        <taxon>Pecora</taxon>
        <taxon>Cervidae</taxon>
        <taxon>Cervinae</taxon>
        <taxon>Cervus</taxon>
    </lineage>
</organism>
<comment type="caution">
    <text evidence="2">The sequence shown here is derived from an EMBL/GenBank/DDBJ whole genome shotgun (WGS) entry which is preliminary data.</text>
</comment>
<accession>A0A212D5V4</accession>
<dbReference type="AlphaFoldDB" id="A0A212D5V4"/>
<keyword evidence="3" id="KW-1185">Reference proteome</keyword>
<dbReference type="EMBL" id="MKHE01000006">
    <property type="protein sequence ID" value="OWK13621.1"/>
    <property type="molecule type" value="Genomic_DNA"/>
</dbReference>
<protein>
    <submittedName>
        <fullName evidence="2">Uncharacterized protein</fullName>
    </submittedName>
</protein>